<evidence type="ECO:0000256" key="1">
    <source>
        <dbReference type="SAM" id="Phobius"/>
    </source>
</evidence>
<protein>
    <submittedName>
        <fullName evidence="2">Uncharacterized protein</fullName>
    </submittedName>
</protein>
<dbReference type="KEGG" id="hlr:HALLA_13915"/>
<dbReference type="STRING" id="797299.HALLA_13915"/>
<dbReference type="Proteomes" id="UP000019024">
    <property type="component" value="Chromosome"/>
</dbReference>
<evidence type="ECO:0000313" key="2">
    <source>
        <dbReference type="EMBL" id="AHF99717.1"/>
    </source>
</evidence>
<reference evidence="2 3" key="1">
    <citation type="submission" date="2014-01" db="EMBL/GenBank/DDBJ databases">
        <authorList>
            <consortium name="DOE Joint Genome Institute"/>
            <person name="Anderson I."/>
            <person name="Huntemann M."/>
            <person name="Han J."/>
            <person name="Chen A."/>
            <person name="Kyrpides N."/>
            <person name="Mavromatis K."/>
            <person name="Markowitz V."/>
            <person name="Palaniappan K."/>
            <person name="Ivanova N."/>
            <person name="Schaumberg A."/>
            <person name="Pati A."/>
            <person name="Liolios K."/>
            <person name="Nordberg H.P."/>
            <person name="Cantor M.N."/>
            <person name="Hua S.X."/>
            <person name="Woyke T."/>
        </authorList>
    </citation>
    <scope>NUCLEOTIDE SEQUENCE [LARGE SCALE GENOMIC DNA]</scope>
    <source>
        <strain evidence="2 3">XH-48</strain>
    </source>
</reference>
<dbReference type="EMBL" id="CP007055">
    <property type="protein sequence ID" value="AHF99717.1"/>
    <property type="molecule type" value="Genomic_DNA"/>
</dbReference>
<keyword evidence="1" id="KW-0472">Membrane</keyword>
<proteinExistence type="predicted"/>
<keyword evidence="1" id="KW-1133">Transmembrane helix</keyword>
<name>W0JRU4_9EURY</name>
<sequence length="42" mass="4632">MRQYLFSFEEGQIPPAVMLATGLLFAIFAVGIVYQVLTALVL</sequence>
<dbReference type="GeneID" id="79942095"/>
<evidence type="ECO:0000313" key="3">
    <source>
        <dbReference type="Proteomes" id="UP000019024"/>
    </source>
</evidence>
<feature type="transmembrane region" description="Helical" evidence="1">
    <location>
        <begin position="16"/>
        <end position="41"/>
    </location>
</feature>
<dbReference type="AlphaFoldDB" id="W0JRU4"/>
<dbReference type="HOGENOM" id="CLU_218567_0_0_2"/>
<keyword evidence="3" id="KW-1185">Reference proteome</keyword>
<dbReference type="RefSeq" id="WP_277921454.1">
    <property type="nucleotide sequence ID" value="NZ_CP007055.1"/>
</dbReference>
<keyword evidence="1" id="KW-0812">Transmembrane</keyword>
<accession>W0JRU4</accession>
<gene>
    <name evidence="2" type="ORF">HALLA_13915</name>
</gene>
<organism evidence="2 3">
    <name type="scientific">Halostagnicola larsenii XH-48</name>
    <dbReference type="NCBI Taxonomy" id="797299"/>
    <lineage>
        <taxon>Archaea</taxon>
        <taxon>Methanobacteriati</taxon>
        <taxon>Methanobacteriota</taxon>
        <taxon>Stenosarchaea group</taxon>
        <taxon>Halobacteria</taxon>
        <taxon>Halobacteriales</taxon>
        <taxon>Natrialbaceae</taxon>
        <taxon>Halostagnicola</taxon>
    </lineage>
</organism>